<comment type="caution">
    <text evidence="2">The sequence shown here is derived from an EMBL/GenBank/DDBJ whole genome shotgun (WGS) entry which is preliminary data.</text>
</comment>
<accession>A0A8X6S088</accession>
<dbReference type="EMBL" id="BMAU01021232">
    <property type="protein sequence ID" value="GFY02080.1"/>
    <property type="molecule type" value="Genomic_DNA"/>
</dbReference>
<reference evidence="2" key="1">
    <citation type="submission" date="2020-08" db="EMBL/GenBank/DDBJ databases">
        <title>Multicomponent nature underlies the extraordinary mechanical properties of spider dragline silk.</title>
        <authorList>
            <person name="Kono N."/>
            <person name="Nakamura H."/>
            <person name="Mori M."/>
            <person name="Yoshida Y."/>
            <person name="Ohtoshi R."/>
            <person name="Malay A.D."/>
            <person name="Moran D.A.P."/>
            <person name="Tomita M."/>
            <person name="Numata K."/>
            <person name="Arakawa K."/>
        </authorList>
    </citation>
    <scope>NUCLEOTIDE SEQUENCE</scope>
</reference>
<feature type="coiled-coil region" evidence="1">
    <location>
        <begin position="141"/>
        <end position="182"/>
    </location>
</feature>
<name>A0A8X6S088_TRICX</name>
<protein>
    <submittedName>
        <fullName evidence="2">Uncharacterized protein</fullName>
    </submittedName>
</protein>
<proteinExistence type="predicted"/>
<evidence type="ECO:0000313" key="3">
    <source>
        <dbReference type="Proteomes" id="UP000887159"/>
    </source>
</evidence>
<dbReference type="Proteomes" id="UP000887159">
    <property type="component" value="Unassembled WGS sequence"/>
</dbReference>
<keyword evidence="3" id="KW-1185">Reference proteome</keyword>
<dbReference type="AlphaFoldDB" id="A0A8X6S088"/>
<keyword evidence="1" id="KW-0175">Coiled coil</keyword>
<gene>
    <name evidence="2" type="primary">NCL1_25951</name>
    <name evidence="2" type="ORF">TNCV_5099411</name>
</gene>
<sequence length="191" mass="21672">MVLLGESGHRHAHQDAARRAITRLKIEHSASVASSLFGILCMLGDHSETCPFLPLLKQEHQRKIDLKAAIPALKAKLEDAEERLQLDAAGVAQWIHLFPATFEKVLKEFLNYRYFRPGEPFTEEEEVELEKKLTGSLRSTAQHKQCEYNELKEVTEKLDQEKAKIEALLEEVTAEMNDCDLEVSSLSILFA</sequence>
<evidence type="ECO:0000256" key="1">
    <source>
        <dbReference type="SAM" id="Coils"/>
    </source>
</evidence>
<organism evidence="2 3">
    <name type="scientific">Trichonephila clavipes</name>
    <name type="common">Golden silk orbweaver</name>
    <name type="synonym">Nephila clavipes</name>
    <dbReference type="NCBI Taxonomy" id="2585209"/>
    <lineage>
        <taxon>Eukaryota</taxon>
        <taxon>Metazoa</taxon>
        <taxon>Ecdysozoa</taxon>
        <taxon>Arthropoda</taxon>
        <taxon>Chelicerata</taxon>
        <taxon>Arachnida</taxon>
        <taxon>Araneae</taxon>
        <taxon>Araneomorphae</taxon>
        <taxon>Entelegynae</taxon>
        <taxon>Araneoidea</taxon>
        <taxon>Nephilidae</taxon>
        <taxon>Trichonephila</taxon>
    </lineage>
</organism>
<evidence type="ECO:0000313" key="2">
    <source>
        <dbReference type="EMBL" id="GFY02080.1"/>
    </source>
</evidence>